<keyword evidence="4" id="KW-1185">Reference proteome</keyword>
<proteinExistence type="predicted"/>
<feature type="domain" description="WYL" evidence="1">
    <location>
        <begin position="155"/>
        <end position="223"/>
    </location>
</feature>
<reference evidence="3 4" key="1">
    <citation type="submission" date="2019-08" db="EMBL/GenBank/DDBJ databases">
        <title>Genome sequence of Gelidibacter salicanalis IC162T.</title>
        <authorList>
            <person name="Bowman J.P."/>
        </authorList>
    </citation>
    <scope>NUCLEOTIDE SEQUENCE [LARGE SCALE GENOMIC DNA]</scope>
    <source>
        <strain evidence="3 4">IC162</strain>
    </source>
</reference>
<protein>
    <submittedName>
        <fullName evidence="3">WYL domain-containing protein</fullName>
    </submittedName>
</protein>
<dbReference type="PROSITE" id="PS52050">
    <property type="entry name" value="WYL"/>
    <property type="match status" value="1"/>
</dbReference>
<dbReference type="Proteomes" id="UP000321734">
    <property type="component" value="Unassembled WGS sequence"/>
</dbReference>
<feature type="domain" description="WCX" evidence="2">
    <location>
        <begin position="258"/>
        <end position="330"/>
    </location>
</feature>
<organism evidence="3 4">
    <name type="scientific">Gelidibacter salicanalis</name>
    <dbReference type="NCBI Taxonomy" id="291193"/>
    <lineage>
        <taxon>Bacteria</taxon>
        <taxon>Pseudomonadati</taxon>
        <taxon>Bacteroidota</taxon>
        <taxon>Flavobacteriia</taxon>
        <taxon>Flavobacteriales</taxon>
        <taxon>Flavobacteriaceae</taxon>
        <taxon>Gelidibacter</taxon>
    </lineage>
</organism>
<dbReference type="InterPro" id="IPR026881">
    <property type="entry name" value="WYL_dom"/>
</dbReference>
<dbReference type="RefSeq" id="WP_146892624.1">
    <property type="nucleotide sequence ID" value="NZ_VORX01000003.1"/>
</dbReference>
<dbReference type="PANTHER" id="PTHR34580">
    <property type="match status" value="1"/>
</dbReference>
<dbReference type="OrthoDB" id="43316at2"/>
<evidence type="ECO:0000313" key="3">
    <source>
        <dbReference type="EMBL" id="TXE08557.1"/>
    </source>
</evidence>
<name>A0A5C7AJP5_9FLAO</name>
<evidence type="ECO:0000259" key="1">
    <source>
        <dbReference type="Pfam" id="PF13280"/>
    </source>
</evidence>
<evidence type="ECO:0000259" key="2">
    <source>
        <dbReference type="Pfam" id="PF25583"/>
    </source>
</evidence>
<dbReference type="InterPro" id="IPR051534">
    <property type="entry name" value="CBASS_pafABC_assoc_protein"/>
</dbReference>
<dbReference type="InterPro" id="IPR057727">
    <property type="entry name" value="WCX_dom"/>
</dbReference>
<dbReference type="EMBL" id="VORX01000003">
    <property type="protein sequence ID" value="TXE08557.1"/>
    <property type="molecule type" value="Genomic_DNA"/>
</dbReference>
<evidence type="ECO:0000313" key="4">
    <source>
        <dbReference type="Proteomes" id="UP000321734"/>
    </source>
</evidence>
<gene>
    <name evidence="3" type="ORF">ES711_08630</name>
</gene>
<dbReference type="PANTHER" id="PTHR34580:SF9">
    <property type="entry name" value="SLL5097 PROTEIN"/>
    <property type="match status" value="1"/>
</dbReference>
<dbReference type="Pfam" id="PF13280">
    <property type="entry name" value="WYL"/>
    <property type="match status" value="1"/>
</dbReference>
<dbReference type="Pfam" id="PF25583">
    <property type="entry name" value="WCX"/>
    <property type="match status" value="1"/>
</dbReference>
<dbReference type="AlphaFoldDB" id="A0A5C7AJP5"/>
<accession>A0A5C7AJP5</accession>
<sequence>MSITKHAIIRYQVLDRCFRNPGKQYNIEDLLEECNDALSEFDPKTNGIQKRQLYEDINFMQSEHGWSVPIVKTKRGRTVYYQYDDLNFSINNQPLNQMEAEQLKSAMMVLGRFKGLPQFEWIEELLPKLDQTFSLSKQSEKVMSFDNNEYLKGIEHLSELFNAIIYNKTLLIQYHSFKSEQPNSVIFHPYHLKQYNKRWFLFGKNQHFENLTNLALDRIDSIEQAGEKFVPNSIVDFEEYFDDVIGVTIPEDNSITKIELIANPGLAPYIKTKPLHGSQKTIIEDDKGYTFSIEVFLNRELESVILGFGENIRVISPIDFKELLTHRIQQNLNNYN</sequence>
<comment type="caution">
    <text evidence="3">The sequence shown here is derived from an EMBL/GenBank/DDBJ whole genome shotgun (WGS) entry which is preliminary data.</text>
</comment>